<evidence type="ECO:0000313" key="2">
    <source>
        <dbReference type="EMBL" id="KAF2726901.1"/>
    </source>
</evidence>
<organism evidence="2 3">
    <name type="scientific">Polyplosphaeria fusca</name>
    <dbReference type="NCBI Taxonomy" id="682080"/>
    <lineage>
        <taxon>Eukaryota</taxon>
        <taxon>Fungi</taxon>
        <taxon>Dikarya</taxon>
        <taxon>Ascomycota</taxon>
        <taxon>Pezizomycotina</taxon>
        <taxon>Dothideomycetes</taxon>
        <taxon>Pleosporomycetidae</taxon>
        <taxon>Pleosporales</taxon>
        <taxon>Tetraplosphaeriaceae</taxon>
        <taxon>Polyplosphaeria</taxon>
    </lineage>
</organism>
<dbReference type="EMBL" id="ML996374">
    <property type="protein sequence ID" value="KAF2726901.1"/>
    <property type="molecule type" value="Genomic_DNA"/>
</dbReference>
<dbReference type="Pfam" id="PF06985">
    <property type="entry name" value="HET"/>
    <property type="match status" value="1"/>
</dbReference>
<proteinExistence type="predicted"/>
<dbReference type="OrthoDB" id="3790621at2759"/>
<reference evidence="2" key="1">
    <citation type="journal article" date="2020" name="Stud. Mycol.">
        <title>101 Dothideomycetes genomes: a test case for predicting lifestyles and emergence of pathogens.</title>
        <authorList>
            <person name="Haridas S."/>
            <person name="Albert R."/>
            <person name="Binder M."/>
            <person name="Bloem J."/>
            <person name="Labutti K."/>
            <person name="Salamov A."/>
            <person name="Andreopoulos B."/>
            <person name="Baker S."/>
            <person name="Barry K."/>
            <person name="Bills G."/>
            <person name="Bluhm B."/>
            <person name="Cannon C."/>
            <person name="Castanera R."/>
            <person name="Culley D."/>
            <person name="Daum C."/>
            <person name="Ezra D."/>
            <person name="Gonzalez J."/>
            <person name="Henrissat B."/>
            <person name="Kuo A."/>
            <person name="Liang C."/>
            <person name="Lipzen A."/>
            <person name="Lutzoni F."/>
            <person name="Magnuson J."/>
            <person name="Mondo S."/>
            <person name="Nolan M."/>
            <person name="Ohm R."/>
            <person name="Pangilinan J."/>
            <person name="Park H.-J."/>
            <person name="Ramirez L."/>
            <person name="Alfaro M."/>
            <person name="Sun H."/>
            <person name="Tritt A."/>
            <person name="Yoshinaga Y."/>
            <person name="Zwiers L.-H."/>
            <person name="Turgeon B."/>
            <person name="Goodwin S."/>
            <person name="Spatafora J."/>
            <person name="Crous P."/>
            <person name="Grigoriev I."/>
        </authorList>
    </citation>
    <scope>NUCLEOTIDE SEQUENCE</scope>
    <source>
        <strain evidence="2">CBS 125425</strain>
    </source>
</reference>
<dbReference type="InterPro" id="IPR010730">
    <property type="entry name" value="HET"/>
</dbReference>
<keyword evidence="3" id="KW-1185">Reference proteome</keyword>
<evidence type="ECO:0000259" key="1">
    <source>
        <dbReference type="Pfam" id="PF06985"/>
    </source>
</evidence>
<sequence length="710" mass="80884">MVPAGPLCAEYRLFQNGNAVTSFSDTIRNWFAALKTLETSEARRQLLSSLHSTQAIALQLLEEWWNYDNREDGNAGKWMIEQHEKAKIFPEFNPRSVQSYTIFPRSTYKRTLLDLWEWEFRTSGMLETNSKQSDAVLFLFRQRAATVAASYRTSRCLWGSLSNGTLTILESQSLSDRLITQAPFPSCLQACPWLDRGEKASRLPYYLWYVKEKRTVRCPTGNPPFLVVSHTWGRWKILSKTAKVSGVPWPVPCNTIFDVQALPNILSRFPFDVDYIWFDLVCIPQDGSLLQQTEIARQAEIFSAARYATVWMNQIPDWTGLRAAITWYIMCTIENCEKELDHPTDASSFIAERAEQNTGLTQVEVSEEGYQVPMMEIDGWFTSLWTLQEACLRPDMLLCGGSFEVLQLEGSSFPLPLGYIIAIVSRSAMSLSSEELPMGPTQLFQVLEISEMLTLLDMSPLDVIIFGNQRYCQDNNRAVAIMSALGFTDWYTQHHQDPQTTVYLEDRYPLEFISEAKQKLGGLFFATESRRPEKYFIYDPARQKIIGISSTGTMLPFKQDLKQKISRNVDVIAKDDHPSIATWTILQDGAVEMPQVGLIGSWPWTATEDIMVGIKAFTQVAIESQYIPSTNLREWFGSFRPASEKHAICLLRSAMITCSGVLVERVYANTDTAHFVKIGYFFFTVGVTPGHEDKRVFHFPPCTEVGWRVL</sequence>
<dbReference type="AlphaFoldDB" id="A0A9P4UVJ1"/>
<name>A0A9P4UVJ1_9PLEO</name>
<protein>
    <recommendedName>
        <fullName evidence="1">Heterokaryon incompatibility domain-containing protein</fullName>
    </recommendedName>
</protein>
<evidence type="ECO:0000313" key="3">
    <source>
        <dbReference type="Proteomes" id="UP000799444"/>
    </source>
</evidence>
<comment type="caution">
    <text evidence="2">The sequence shown here is derived from an EMBL/GenBank/DDBJ whole genome shotgun (WGS) entry which is preliminary data.</text>
</comment>
<dbReference type="Proteomes" id="UP000799444">
    <property type="component" value="Unassembled WGS sequence"/>
</dbReference>
<feature type="domain" description="Heterokaryon incompatibility" evidence="1">
    <location>
        <begin position="227"/>
        <end position="389"/>
    </location>
</feature>
<gene>
    <name evidence="2" type="ORF">EJ04DRAFT_582391</name>
</gene>
<accession>A0A9P4UVJ1</accession>